<evidence type="ECO:0000256" key="1">
    <source>
        <dbReference type="ARBA" id="ARBA00007613"/>
    </source>
</evidence>
<gene>
    <name evidence="3" type="primary">czcC_3</name>
    <name evidence="3" type="ORF">Enr13x_74310</name>
</gene>
<name>A0A518I329_9BACT</name>
<organism evidence="3 4">
    <name type="scientific">Stieleria neptunia</name>
    <dbReference type="NCBI Taxonomy" id="2527979"/>
    <lineage>
        <taxon>Bacteria</taxon>
        <taxon>Pseudomonadati</taxon>
        <taxon>Planctomycetota</taxon>
        <taxon>Planctomycetia</taxon>
        <taxon>Pirellulales</taxon>
        <taxon>Pirellulaceae</taxon>
        <taxon>Stieleria</taxon>
    </lineage>
</organism>
<dbReference type="GO" id="GO:0015562">
    <property type="term" value="F:efflux transmembrane transporter activity"/>
    <property type="evidence" value="ECO:0007669"/>
    <property type="project" value="InterPro"/>
</dbReference>
<dbReference type="Pfam" id="PF02321">
    <property type="entry name" value="OEP"/>
    <property type="match status" value="2"/>
</dbReference>
<dbReference type="PANTHER" id="PTHR30203:SF24">
    <property type="entry name" value="BLR4935 PROTEIN"/>
    <property type="match status" value="1"/>
</dbReference>
<evidence type="ECO:0000313" key="4">
    <source>
        <dbReference type="Proteomes" id="UP000319004"/>
    </source>
</evidence>
<sequence length="447" mass="49857" precursor="true">MHKNLLALIGILTAGTSLAQQPMSDYAMQIMPPVVHVASADQPVSLPELEAWALSNNPTLVQATAQVRAARGAAYQAGLYLNPIVGYELQNDAIGNARDETWNGGFVSQEFVTGGKLRLSRAKWCQRVKIAETNMGAQRQRVINDVRAQFYRTLAAQRLVEIHRELVANGEDNLQTREEMLNLGQTNQPGLLRAQVELQRDRLNLQQAENEFSHAWRTLTSLAGVPDQVQTAVQGSLLPGEEPLDWESAFAQLLASSPEMEAAWQKIQHDKIAIQREQAEPIPNVIASVRSIRSSVADTTETSFSLGIPLPVFDRNQGTVRQARADLMQAHAEARRLELELRNRLATQFRTYQTAWQNVQQYETTMLPKAKQSYDLLHESYKARRAAWPDVLMAQRFYLGLRVEQVSNLVMYRESDVAIRGMLLTGGLAIPPSPISGGHIDAVPKPR</sequence>
<feature type="signal peptide" evidence="2">
    <location>
        <begin position="1"/>
        <end position="19"/>
    </location>
</feature>
<accession>A0A518I329</accession>
<dbReference type="Proteomes" id="UP000319004">
    <property type="component" value="Chromosome"/>
</dbReference>
<dbReference type="AlphaFoldDB" id="A0A518I329"/>
<dbReference type="Gene3D" id="1.20.1600.10">
    <property type="entry name" value="Outer membrane efflux proteins (OEP)"/>
    <property type="match status" value="1"/>
</dbReference>
<dbReference type="EMBL" id="CP037423">
    <property type="protein sequence ID" value="QDV47521.1"/>
    <property type="molecule type" value="Genomic_DNA"/>
</dbReference>
<keyword evidence="4" id="KW-1185">Reference proteome</keyword>
<protein>
    <submittedName>
        <fullName evidence="3">Cobalt-zinc-cadmium resistance protein CzcC</fullName>
    </submittedName>
</protein>
<dbReference type="KEGG" id="snep:Enr13x_74310"/>
<dbReference type="OrthoDB" id="5757211at2"/>
<dbReference type="RefSeq" id="WP_145391634.1">
    <property type="nucleotide sequence ID" value="NZ_CP037423.1"/>
</dbReference>
<dbReference type="InterPro" id="IPR010131">
    <property type="entry name" value="MdtP/NodT-like"/>
</dbReference>
<dbReference type="SUPFAM" id="SSF56954">
    <property type="entry name" value="Outer membrane efflux proteins (OEP)"/>
    <property type="match status" value="1"/>
</dbReference>
<evidence type="ECO:0000256" key="2">
    <source>
        <dbReference type="SAM" id="SignalP"/>
    </source>
</evidence>
<evidence type="ECO:0000313" key="3">
    <source>
        <dbReference type="EMBL" id="QDV47521.1"/>
    </source>
</evidence>
<comment type="similarity">
    <text evidence="1">Belongs to the outer membrane factor (OMF) (TC 1.B.17) family.</text>
</comment>
<dbReference type="InterPro" id="IPR003423">
    <property type="entry name" value="OMP_efflux"/>
</dbReference>
<proteinExistence type="inferred from homology"/>
<keyword evidence="2" id="KW-0732">Signal</keyword>
<feature type="chain" id="PRO_5022077446" evidence="2">
    <location>
        <begin position="20"/>
        <end position="447"/>
    </location>
</feature>
<dbReference type="PANTHER" id="PTHR30203">
    <property type="entry name" value="OUTER MEMBRANE CATION EFFLUX PROTEIN"/>
    <property type="match status" value="1"/>
</dbReference>
<reference evidence="3 4" key="1">
    <citation type="submission" date="2019-03" db="EMBL/GenBank/DDBJ databases">
        <title>Deep-cultivation of Planctomycetes and their phenomic and genomic characterization uncovers novel biology.</title>
        <authorList>
            <person name="Wiegand S."/>
            <person name="Jogler M."/>
            <person name="Boedeker C."/>
            <person name="Pinto D."/>
            <person name="Vollmers J."/>
            <person name="Rivas-Marin E."/>
            <person name="Kohn T."/>
            <person name="Peeters S.H."/>
            <person name="Heuer A."/>
            <person name="Rast P."/>
            <person name="Oberbeckmann S."/>
            <person name="Bunk B."/>
            <person name="Jeske O."/>
            <person name="Meyerdierks A."/>
            <person name="Storesund J.E."/>
            <person name="Kallscheuer N."/>
            <person name="Luecker S."/>
            <person name="Lage O.M."/>
            <person name="Pohl T."/>
            <person name="Merkel B.J."/>
            <person name="Hornburger P."/>
            <person name="Mueller R.-W."/>
            <person name="Bruemmer F."/>
            <person name="Labrenz M."/>
            <person name="Spormann A.M."/>
            <person name="Op den Camp H."/>
            <person name="Overmann J."/>
            <person name="Amann R."/>
            <person name="Jetten M.S.M."/>
            <person name="Mascher T."/>
            <person name="Medema M.H."/>
            <person name="Devos D.P."/>
            <person name="Kaster A.-K."/>
            <person name="Ovreas L."/>
            <person name="Rohde M."/>
            <person name="Galperin M.Y."/>
            <person name="Jogler C."/>
        </authorList>
    </citation>
    <scope>NUCLEOTIDE SEQUENCE [LARGE SCALE GENOMIC DNA]</scope>
    <source>
        <strain evidence="3 4">Enr13</strain>
    </source>
</reference>